<keyword evidence="3" id="KW-0808">Transferase</keyword>
<evidence type="ECO:0000256" key="1">
    <source>
        <dbReference type="ARBA" id="ARBA00004651"/>
    </source>
</evidence>
<dbReference type="AlphaFoldDB" id="A0A8J3BJW5"/>
<evidence type="ECO:0000256" key="7">
    <source>
        <dbReference type="ARBA" id="ARBA00024033"/>
    </source>
</evidence>
<keyword evidence="6 8" id="KW-0472">Membrane</keyword>
<reference evidence="9" key="2">
    <citation type="submission" date="2020-09" db="EMBL/GenBank/DDBJ databases">
        <authorList>
            <person name="Sun Q."/>
            <person name="Ohkuma M."/>
        </authorList>
    </citation>
    <scope>NUCLEOTIDE SEQUENCE</scope>
    <source>
        <strain evidence="9">JCM 3091</strain>
    </source>
</reference>
<keyword evidence="4 8" id="KW-0812">Transmembrane</keyword>
<organism evidence="9 10">
    <name type="scientific">Pilimelia terevasa</name>
    <dbReference type="NCBI Taxonomy" id="53372"/>
    <lineage>
        <taxon>Bacteria</taxon>
        <taxon>Bacillati</taxon>
        <taxon>Actinomycetota</taxon>
        <taxon>Actinomycetes</taxon>
        <taxon>Micromonosporales</taxon>
        <taxon>Micromonosporaceae</taxon>
        <taxon>Pilimelia</taxon>
    </lineage>
</organism>
<evidence type="ECO:0000256" key="6">
    <source>
        <dbReference type="ARBA" id="ARBA00023136"/>
    </source>
</evidence>
<name>A0A8J3BJW5_9ACTN</name>
<evidence type="ECO:0000256" key="8">
    <source>
        <dbReference type="SAM" id="Phobius"/>
    </source>
</evidence>
<protein>
    <submittedName>
        <fullName evidence="9">Membrane protein</fullName>
    </submittedName>
</protein>
<feature type="transmembrane region" description="Helical" evidence="8">
    <location>
        <begin position="343"/>
        <end position="362"/>
    </location>
</feature>
<feature type="transmembrane region" description="Helical" evidence="8">
    <location>
        <begin position="21"/>
        <end position="41"/>
    </location>
</feature>
<evidence type="ECO:0000313" key="10">
    <source>
        <dbReference type="Proteomes" id="UP000662200"/>
    </source>
</evidence>
<evidence type="ECO:0000313" key="9">
    <source>
        <dbReference type="EMBL" id="GGK27665.1"/>
    </source>
</evidence>
<feature type="transmembrane region" description="Helical" evidence="8">
    <location>
        <begin position="293"/>
        <end position="312"/>
    </location>
</feature>
<reference evidence="9" key="1">
    <citation type="journal article" date="2014" name="Int. J. Syst. Evol. Microbiol.">
        <title>Complete genome sequence of Corynebacterium casei LMG S-19264T (=DSM 44701T), isolated from a smear-ripened cheese.</title>
        <authorList>
            <consortium name="US DOE Joint Genome Institute (JGI-PGF)"/>
            <person name="Walter F."/>
            <person name="Albersmeier A."/>
            <person name="Kalinowski J."/>
            <person name="Ruckert C."/>
        </authorList>
    </citation>
    <scope>NUCLEOTIDE SEQUENCE</scope>
    <source>
        <strain evidence="9">JCM 3091</strain>
    </source>
</reference>
<keyword evidence="2" id="KW-1003">Cell membrane</keyword>
<comment type="caution">
    <text evidence="9">The sequence shown here is derived from an EMBL/GenBank/DDBJ whole genome shotgun (WGS) entry which is preliminary data.</text>
</comment>
<feature type="transmembrane region" description="Helical" evidence="8">
    <location>
        <begin position="90"/>
        <end position="116"/>
    </location>
</feature>
<gene>
    <name evidence="9" type="ORF">GCM10010124_20310</name>
</gene>
<proteinExistence type="inferred from homology"/>
<feature type="transmembrane region" description="Helical" evidence="8">
    <location>
        <begin position="377"/>
        <end position="395"/>
    </location>
</feature>
<feature type="transmembrane region" description="Helical" evidence="8">
    <location>
        <begin position="128"/>
        <end position="145"/>
    </location>
</feature>
<evidence type="ECO:0000256" key="5">
    <source>
        <dbReference type="ARBA" id="ARBA00022989"/>
    </source>
</evidence>
<sequence>MSSTQAGRWTGALTRLSRRPVASVVTLAAVLAVFLALTLWWHDWFDLTVYRGAMRYWLVEDGELYDFLTPRSKYGFTYPPFGAYVMAPMAFLPFPVVVVVSVLASLGALVAVLYWLTGTLAARAGRPLWWVLTVVALLALALEPVRETITFGQVNLLLLAVVAADLLLLVGRDSRWAGLGIGLATAVKLTPGVFLIYLLATRRWRAAGTAVFAAGLATLVPGVLTPDTARGFWTDAIWNTDRVGTLSYASNQSLEGVVARLNPAHPSGALWALLVLAVVGIWLWRITRPGCDAAAGLALTGVVGCLISPVTWVHHLVWLLPALVLCAGHALALPTGDPRRRRWLVGVGLAYAVLCSRLVWAWERDFGGVDGFLGGNAYVWVSLALLVCVPSRTVWRSPTAPAAPAAARPVGDVVPAR</sequence>
<accession>A0A8J3BJW5</accession>
<keyword evidence="10" id="KW-1185">Reference proteome</keyword>
<dbReference type="InterPro" id="IPR018584">
    <property type="entry name" value="GT87"/>
</dbReference>
<keyword evidence="5 8" id="KW-1133">Transmembrane helix</keyword>
<feature type="transmembrane region" description="Helical" evidence="8">
    <location>
        <begin position="151"/>
        <end position="170"/>
    </location>
</feature>
<dbReference type="RefSeq" id="WP_189114002.1">
    <property type="nucleotide sequence ID" value="NZ_BMQC01000006.1"/>
</dbReference>
<dbReference type="Pfam" id="PF09594">
    <property type="entry name" value="GT87"/>
    <property type="match status" value="1"/>
</dbReference>
<feature type="transmembrane region" description="Helical" evidence="8">
    <location>
        <begin position="318"/>
        <end position="336"/>
    </location>
</feature>
<feature type="transmembrane region" description="Helical" evidence="8">
    <location>
        <begin position="177"/>
        <end position="200"/>
    </location>
</feature>
<evidence type="ECO:0000256" key="4">
    <source>
        <dbReference type="ARBA" id="ARBA00022692"/>
    </source>
</evidence>
<evidence type="ECO:0000256" key="3">
    <source>
        <dbReference type="ARBA" id="ARBA00022679"/>
    </source>
</evidence>
<dbReference type="GO" id="GO:0005886">
    <property type="term" value="C:plasma membrane"/>
    <property type="evidence" value="ECO:0007669"/>
    <property type="project" value="UniProtKB-SubCell"/>
</dbReference>
<feature type="transmembrane region" description="Helical" evidence="8">
    <location>
        <begin position="268"/>
        <end position="286"/>
    </location>
</feature>
<dbReference type="GO" id="GO:0016758">
    <property type="term" value="F:hexosyltransferase activity"/>
    <property type="evidence" value="ECO:0007669"/>
    <property type="project" value="InterPro"/>
</dbReference>
<dbReference type="Proteomes" id="UP000662200">
    <property type="component" value="Unassembled WGS sequence"/>
</dbReference>
<evidence type="ECO:0000256" key="2">
    <source>
        <dbReference type="ARBA" id="ARBA00022475"/>
    </source>
</evidence>
<dbReference type="EMBL" id="BMQC01000006">
    <property type="protein sequence ID" value="GGK27665.1"/>
    <property type="molecule type" value="Genomic_DNA"/>
</dbReference>
<comment type="similarity">
    <text evidence="7">Belongs to the glycosyltransferase 87 family.</text>
</comment>
<comment type="subcellular location">
    <subcellularLocation>
        <location evidence="1">Cell membrane</location>
        <topology evidence="1">Multi-pass membrane protein</topology>
    </subcellularLocation>
</comment>